<accession>A0ACA9QBD1</accession>
<protein>
    <submittedName>
        <fullName evidence="1">15176_t:CDS:1</fullName>
    </submittedName>
</protein>
<proteinExistence type="predicted"/>
<gene>
    <name evidence="1" type="ORF">ACOLOM_LOCUS12199</name>
</gene>
<feature type="non-terminal residue" evidence="1">
    <location>
        <position position="1"/>
    </location>
</feature>
<sequence length="162" mass="18900">RIFWQFMNLIQDLNIETYTRTITKSCPNLRFVSIFVGKDSLCSLERILKCCNLLEGIDIQMNPGSDLTQTAPAIELLGRYAPKSLSTIVMDILNCEILPDTLDAFLEEWWGQKRKPLGLYINIGKLSQEVLDIIEQYKFKGIIKEFYYRDMTPFYEIDSIRK</sequence>
<feature type="non-terminal residue" evidence="1">
    <location>
        <position position="162"/>
    </location>
</feature>
<dbReference type="Proteomes" id="UP000789525">
    <property type="component" value="Unassembled WGS sequence"/>
</dbReference>
<name>A0ACA9QBD1_9GLOM</name>
<comment type="caution">
    <text evidence="1">The sequence shown here is derived from an EMBL/GenBank/DDBJ whole genome shotgun (WGS) entry which is preliminary data.</text>
</comment>
<reference evidence="1" key="1">
    <citation type="submission" date="2021-06" db="EMBL/GenBank/DDBJ databases">
        <authorList>
            <person name="Kallberg Y."/>
            <person name="Tangrot J."/>
            <person name="Rosling A."/>
        </authorList>
    </citation>
    <scope>NUCLEOTIDE SEQUENCE</scope>
    <source>
        <strain evidence="1">CL356</strain>
    </source>
</reference>
<keyword evidence="2" id="KW-1185">Reference proteome</keyword>
<evidence type="ECO:0000313" key="2">
    <source>
        <dbReference type="Proteomes" id="UP000789525"/>
    </source>
</evidence>
<organism evidence="1 2">
    <name type="scientific">Acaulospora colombiana</name>
    <dbReference type="NCBI Taxonomy" id="27376"/>
    <lineage>
        <taxon>Eukaryota</taxon>
        <taxon>Fungi</taxon>
        <taxon>Fungi incertae sedis</taxon>
        <taxon>Mucoromycota</taxon>
        <taxon>Glomeromycotina</taxon>
        <taxon>Glomeromycetes</taxon>
        <taxon>Diversisporales</taxon>
        <taxon>Acaulosporaceae</taxon>
        <taxon>Acaulospora</taxon>
    </lineage>
</organism>
<dbReference type="EMBL" id="CAJVPT010048128">
    <property type="protein sequence ID" value="CAG8741462.1"/>
    <property type="molecule type" value="Genomic_DNA"/>
</dbReference>
<evidence type="ECO:0000313" key="1">
    <source>
        <dbReference type="EMBL" id="CAG8741462.1"/>
    </source>
</evidence>